<comment type="caution">
    <text evidence="4">The sequence shown here is derived from an EMBL/GenBank/DDBJ whole genome shotgun (WGS) entry which is preliminary data.</text>
</comment>
<dbReference type="Proteomes" id="UP001163046">
    <property type="component" value="Unassembled WGS sequence"/>
</dbReference>
<evidence type="ECO:0000256" key="1">
    <source>
        <dbReference type="SAM" id="MobiDB-lite"/>
    </source>
</evidence>
<dbReference type="AlphaFoldDB" id="A0A9X0CYA9"/>
<keyword evidence="5" id="KW-1185">Reference proteome</keyword>
<feature type="chain" id="PRO_5040936157" description="ZP domain-containing protein" evidence="2">
    <location>
        <begin position="27"/>
        <end position="188"/>
    </location>
</feature>
<evidence type="ECO:0000313" key="4">
    <source>
        <dbReference type="EMBL" id="KAJ7380025.1"/>
    </source>
</evidence>
<evidence type="ECO:0000313" key="5">
    <source>
        <dbReference type="Proteomes" id="UP001163046"/>
    </source>
</evidence>
<accession>A0A9X0CYA9</accession>
<dbReference type="InterPro" id="IPR001507">
    <property type="entry name" value="ZP_dom"/>
</dbReference>
<feature type="domain" description="ZP" evidence="3">
    <location>
        <begin position="32"/>
        <end position="188"/>
    </location>
</feature>
<gene>
    <name evidence="4" type="ORF">OS493_012787</name>
</gene>
<sequence>MKQISLSTLVVVSLFGVLFQGQLADAQSPTINCDNVDSISINIPIPDGDAWSQDDAAEWALNDSTEDSCTPAFSSGEWNYTFPAYTCANATTSGDGNFIHYTFEVSVEPTAGSGSGLEITQKNDHDYTFKCIYDKEHQLTAASFTPRISITGNETDNGVLTFGLELRRDNDDNPVDPDVPIDLTTRYT</sequence>
<proteinExistence type="predicted"/>
<dbReference type="Gene3D" id="2.60.40.3210">
    <property type="entry name" value="Zona pellucida, ZP-N domain"/>
    <property type="match status" value="1"/>
</dbReference>
<feature type="region of interest" description="Disordered" evidence="1">
    <location>
        <begin position="167"/>
        <end position="188"/>
    </location>
</feature>
<organism evidence="4 5">
    <name type="scientific">Desmophyllum pertusum</name>
    <dbReference type="NCBI Taxonomy" id="174260"/>
    <lineage>
        <taxon>Eukaryota</taxon>
        <taxon>Metazoa</taxon>
        <taxon>Cnidaria</taxon>
        <taxon>Anthozoa</taxon>
        <taxon>Hexacorallia</taxon>
        <taxon>Scleractinia</taxon>
        <taxon>Caryophylliina</taxon>
        <taxon>Caryophylliidae</taxon>
        <taxon>Desmophyllum</taxon>
    </lineage>
</organism>
<dbReference type="PROSITE" id="PS51034">
    <property type="entry name" value="ZP_2"/>
    <property type="match status" value="1"/>
</dbReference>
<dbReference type="EMBL" id="MU826355">
    <property type="protein sequence ID" value="KAJ7380025.1"/>
    <property type="molecule type" value="Genomic_DNA"/>
</dbReference>
<evidence type="ECO:0000259" key="3">
    <source>
        <dbReference type="PROSITE" id="PS51034"/>
    </source>
</evidence>
<evidence type="ECO:0000256" key="2">
    <source>
        <dbReference type="SAM" id="SignalP"/>
    </source>
</evidence>
<name>A0A9X0CYA9_9CNID</name>
<protein>
    <recommendedName>
        <fullName evidence="3">ZP domain-containing protein</fullName>
    </recommendedName>
</protein>
<feature type="signal peptide" evidence="2">
    <location>
        <begin position="1"/>
        <end position="26"/>
    </location>
</feature>
<reference evidence="4" key="1">
    <citation type="submission" date="2023-01" db="EMBL/GenBank/DDBJ databases">
        <title>Genome assembly of the deep-sea coral Lophelia pertusa.</title>
        <authorList>
            <person name="Herrera S."/>
            <person name="Cordes E."/>
        </authorList>
    </citation>
    <scope>NUCLEOTIDE SEQUENCE</scope>
    <source>
        <strain evidence="4">USNM1676648</strain>
        <tissue evidence="4">Polyp</tissue>
    </source>
</reference>
<keyword evidence="2" id="KW-0732">Signal</keyword>